<dbReference type="RefSeq" id="WP_183439916.1">
    <property type="nucleotide sequence ID" value="NZ_JACHXD010000002.1"/>
</dbReference>
<comment type="caution">
    <text evidence="1">The sequence shown here is derived from an EMBL/GenBank/DDBJ whole genome shotgun (WGS) entry which is preliminary data.</text>
</comment>
<evidence type="ECO:0000313" key="2">
    <source>
        <dbReference type="Proteomes" id="UP000541535"/>
    </source>
</evidence>
<protein>
    <submittedName>
        <fullName evidence="1">Uncharacterized protein</fullName>
    </submittedName>
</protein>
<keyword evidence="2" id="KW-1185">Reference proteome</keyword>
<gene>
    <name evidence="1" type="ORF">FHS03_001020</name>
</gene>
<sequence>MSSNNFQMTNIRFIKRIVVGNDNPQNMRTEAEVQEAMDLVNRCLSSTPRGYLLNVEKSFGLYNIGEHQIVLQYAVYHIGFERKPLYLDDHVAA</sequence>
<proteinExistence type="predicted"/>
<dbReference type="EMBL" id="JACHXD010000002">
    <property type="protein sequence ID" value="MBB3117994.1"/>
    <property type="molecule type" value="Genomic_DNA"/>
</dbReference>
<dbReference type="Proteomes" id="UP000541535">
    <property type="component" value="Unassembled WGS sequence"/>
</dbReference>
<name>A0A7W5FSP5_9BURK</name>
<organism evidence="1 2">
    <name type="scientific">Pseudoduganella violacea</name>
    <dbReference type="NCBI Taxonomy" id="1715466"/>
    <lineage>
        <taxon>Bacteria</taxon>
        <taxon>Pseudomonadati</taxon>
        <taxon>Pseudomonadota</taxon>
        <taxon>Betaproteobacteria</taxon>
        <taxon>Burkholderiales</taxon>
        <taxon>Oxalobacteraceae</taxon>
        <taxon>Telluria group</taxon>
        <taxon>Pseudoduganella</taxon>
    </lineage>
</organism>
<reference evidence="1 2" key="1">
    <citation type="submission" date="2020-08" db="EMBL/GenBank/DDBJ databases">
        <title>Genomic Encyclopedia of Type Strains, Phase III (KMG-III): the genomes of soil and plant-associated and newly described type strains.</title>
        <authorList>
            <person name="Whitman W."/>
        </authorList>
    </citation>
    <scope>NUCLEOTIDE SEQUENCE [LARGE SCALE GENOMIC DNA]</scope>
    <source>
        <strain evidence="1 2">CECT 8897</strain>
    </source>
</reference>
<evidence type="ECO:0000313" key="1">
    <source>
        <dbReference type="EMBL" id="MBB3117994.1"/>
    </source>
</evidence>
<dbReference type="AlphaFoldDB" id="A0A7W5FSP5"/>
<accession>A0A7W5FSP5</accession>